<organism evidence="2 3">
    <name type="scientific">Aspergillus tanneri</name>
    <dbReference type="NCBI Taxonomy" id="1220188"/>
    <lineage>
        <taxon>Eukaryota</taxon>
        <taxon>Fungi</taxon>
        <taxon>Dikarya</taxon>
        <taxon>Ascomycota</taxon>
        <taxon>Pezizomycotina</taxon>
        <taxon>Eurotiomycetes</taxon>
        <taxon>Eurotiomycetidae</taxon>
        <taxon>Eurotiales</taxon>
        <taxon>Aspergillaceae</taxon>
        <taxon>Aspergillus</taxon>
        <taxon>Aspergillus subgen. Circumdati</taxon>
    </lineage>
</organism>
<dbReference type="GeneID" id="54333739"/>
<feature type="compositionally biased region" description="Basic residues" evidence="1">
    <location>
        <begin position="322"/>
        <end position="331"/>
    </location>
</feature>
<dbReference type="Proteomes" id="UP000324241">
    <property type="component" value="Unassembled WGS sequence"/>
</dbReference>
<dbReference type="EMBL" id="QUQM01000008">
    <property type="protein sequence ID" value="KAA8642097.1"/>
    <property type="molecule type" value="Genomic_DNA"/>
</dbReference>
<reference evidence="2 3" key="1">
    <citation type="submission" date="2019-08" db="EMBL/GenBank/DDBJ databases">
        <title>The genome sequence of a newly discovered highly antifungal drug resistant Aspergillus species, Aspergillus tanneri NIH 1004.</title>
        <authorList>
            <person name="Mounaud S."/>
            <person name="Singh I."/>
            <person name="Joardar V."/>
            <person name="Pakala S."/>
            <person name="Pakala S."/>
            <person name="Venepally P."/>
            <person name="Chung J.K."/>
            <person name="Losada L."/>
            <person name="Nierman W.C."/>
        </authorList>
    </citation>
    <scope>NUCLEOTIDE SEQUENCE [LARGE SCALE GENOMIC DNA]</scope>
    <source>
        <strain evidence="2 3">NIH1004</strain>
    </source>
</reference>
<evidence type="ECO:0000313" key="3">
    <source>
        <dbReference type="Proteomes" id="UP000324241"/>
    </source>
</evidence>
<gene>
    <name evidence="2" type="ORF">ATNIH1004_011038</name>
</gene>
<feature type="compositionally biased region" description="Basic and acidic residues" evidence="1">
    <location>
        <begin position="121"/>
        <end position="134"/>
    </location>
</feature>
<accession>A0A5M9MGK8</accession>
<evidence type="ECO:0000313" key="2">
    <source>
        <dbReference type="EMBL" id="KAA8642097.1"/>
    </source>
</evidence>
<proteinExistence type="predicted"/>
<sequence length="590" mass="65954">MDAAALLCNICPKRPRFSDVSHLLTHVSSKAHLSHYFKLQVRSHQEPQAVASLDEYDRWYKSNNLAKLLSDRMSSKEVRKKKPQGKATTHKGASAAGRNNGYRVPPPSVCPLPSSSLPDYLDPRLSDSSLKEDPETANGSVIDSRYISPDAHPASDCQDHDGTQLPSLCTLPSKDPVNPIFNQWRQEHGTNVEDEMQSTPSWSGALEFIADKASQSLDTPLNYDPFIDDNYGEMDKERAEEIARLKGVLWPGMDIFDSATEQMRRKRNQKKDESILKMMEKTSMCVEPTELIFSPTGVLRKQRVISGNVEDSSPLKGETPVPKRRANHAKRVLSQTDSNIHRGQDRKRSKKSAKHDLGNFEDLDQRGLHIPRSPFQLPGRFGGHSSRWDDTDELVLSLNQHRSKSRNEFSVFRDGSNQRRPVLNDHCGDELVSESPYLRHDSYNATFHSMTSSSYGSDSAKYTAPFSLDKENIEPLFSIDGRIDPLVGWTSPAPKRHIDSGAAYPPQYFFGDAQCIGLSPFESHESNTGFSYNPLAASLSKLPIEESVYTTDADQSFITQPATRATSPEATISDLDGDDFERLYLDGSSC</sequence>
<dbReference type="AlphaFoldDB" id="A0A5M9MGK8"/>
<feature type="compositionally biased region" description="Basic residues" evidence="1">
    <location>
        <begin position="344"/>
        <end position="353"/>
    </location>
</feature>
<dbReference type="VEuPathDB" id="FungiDB:EYZ11_001199"/>
<feature type="region of interest" description="Disordered" evidence="1">
    <location>
        <begin position="70"/>
        <end position="146"/>
    </location>
</feature>
<dbReference type="OrthoDB" id="5428259at2759"/>
<protein>
    <submittedName>
        <fullName evidence="2">Uncharacterized protein</fullName>
    </submittedName>
</protein>
<dbReference type="RefSeq" id="XP_033421459.1">
    <property type="nucleotide sequence ID" value="XM_033575604.1"/>
</dbReference>
<evidence type="ECO:0000256" key="1">
    <source>
        <dbReference type="SAM" id="MobiDB-lite"/>
    </source>
</evidence>
<comment type="caution">
    <text evidence="2">The sequence shown here is derived from an EMBL/GenBank/DDBJ whole genome shotgun (WGS) entry which is preliminary data.</text>
</comment>
<name>A0A5M9MGK8_9EURO</name>
<feature type="region of interest" description="Disordered" evidence="1">
    <location>
        <begin position="309"/>
        <end position="358"/>
    </location>
</feature>